<keyword evidence="1" id="KW-0732">Signal</keyword>
<dbReference type="Proteomes" id="UP000239504">
    <property type="component" value="Unassembled WGS sequence"/>
</dbReference>
<name>A0A2S7K8M1_9PROT</name>
<dbReference type="Gene3D" id="2.130.10.10">
    <property type="entry name" value="YVTN repeat-like/Quinoprotein amine dehydrogenase"/>
    <property type="match status" value="1"/>
</dbReference>
<dbReference type="Pfam" id="PF05096">
    <property type="entry name" value="Glu_cyclase_2"/>
    <property type="match status" value="1"/>
</dbReference>
<evidence type="ECO:0000313" key="3">
    <source>
        <dbReference type="Proteomes" id="UP000239504"/>
    </source>
</evidence>
<organism evidence="2 3">
    <name type="scientific">Hyphococcus luteus</name>
    <dbReference type="NCBI Taxonomy" id="2058213"/>
    <lineage>
        <taxon>Bacteria</taxon>
        <taxon>Pseudomonadati</taxon>
        <taxon>Pseudomonadota</taxon>
        <taxon>Alphaproteobacteria</taxon>
        <taxon>Parvularculales</taxon>
        <taxon>Parvularculaceae</taxon>
        <taxon>Hyphococcus</taxon>
    </lineage>
</organism>
<keyword evidence="2" id="KW-0808">Transferase</keyword>
<dbReference type="AlphaFoldDB" id="A0A2S7K8M1"/>
<accession>A0A2S7K8M1</accession>
<dbReference type="OrthoDB" id="9783700at2"/>
<sequence>MAAVFVTFLACCAAAAAEPVEPFRYGYRVLETHPHARDAFTQGLFFDDGDLYETTGQYGESSLRRVDLETGEVLQKTALPQSHFGEGAAMAHGNIFVLSWKNGTAFRFDPENFTLEKSYQYDGEGWGLAFNGEELVMSDGGAQLRFIDPLTFEETRRLNVTLRGKPLRNLNELEWVDGEIFANVWQTDAIVRIDPSSGAVTGIVDLRGLLPDEDYERGKTDVLNGIAYKGEKDVLYVTGKYWPKLFKIEIFEMLN</sequence>
<comment type="caution">
    <text evidence="2">The sequence shown here is derived from an EMBL/GenBank/DDBJ whole genome shotgun (WGS) entry which is preliminary data.</text>
</comment>
<dbReference type="SUPFAM" id="SSF63825">
    <property type="entry name" value="YWTD domain"/>
    <property type="match status" value="1"/>
</dbReference>
<protein>
    <submittedName>
        <fullName evidence="2">Glutamine cyclotransferase</fullName>
    </submittedName>
</protein>
<keyword evidence="3" id="KW-1185">Reference proteome</keyword>
<evidence type="ECO:0000256" key="1">
    <source>
        <dbReference type="SAM" id="SignalP"/>
    </source>
</evidence>
<dbReference type="EMBL" id="PJCH01000005">
    <property type="protein sequence ID" value="PQA88828.1"/>
    <property type="molecule type" value="Genomic_DNA"/>
</dbReference>
<feature type="signal peptide" evidence="1">
    <location>
        <begin position="1"/>
        <end position="16"/>
    </location>
</feature>
<dbReference type="PANTHER" id="PTHR31270">
    <property type="entry name" value="GLUTAMINYL-PEPTIDE CYCLOTRANSFERASE"/>
    <property type="match status" value="1"/>
</dbReference>
<dbReference type="PANTHER" id="PTHR31270:SF1">
    <property type="entry name" value="GLUTAMINYL-PEPTIDE CYCLOTRANSFERASE"/>
    <property type="match status" value="1"/>
</dbReference>
<reference evidence="2 3" key="1">
    <citation type="submission" date="2017-12" db="EMBL/GenBank/DDBJ databases">
        <authorList>
            <person name="Hurst M.R.H."/>
        </authorList>
    </citation>
    <scope>NUCLEOTIDE SEQUENCE [LARGE SCALE GENOMIC DNA]</scope>
    <source>
        <strain evidence="2 3">SY-3-19</strain>
    </source>
</reference>
<evidence type="ECO:0000313" key="2">
    <source>
        <dbReference type="EMBL" id="PQA88828.1"/>
    </source>
</evidence>
<dbReference type="GO" id="GO:0016603">
    <property type="term" value="F:glutaminyl-peptide cyclotransferase activity"/>
    <property type="evidence" value="ECO:0007669"/>
    <property type="project" value="InterPro"/>
</dbReference>
<gene>
    <name evidence="2" type="ORF">CW354_08615</name>
</gene>
<feature type="chain" id="PRO_5015487133" evidence="1">
    <location>
        <begin position="17"/>
        <end position="255"/>
    </location>
</feature>
<dbReference type="InterPro" id="IPR015943">
    <property type="entry name" value="WD40/YVTN_repeat-like_dom_sf"/>
</dbReference>
<dbReference type="InterPro" id="IPR007788">
    <property type="entry name" value="QCT"/>
</dbReference>
<proteinExistence type="predicted"/>